<evidence type="ECO:0000256" key="2">
    <source>
        <dbReference type="ARBA" id="ARBA00022450"/>
    </source>
</evidence>
<dbReference type="OrthoDB" id="9765680at2"/>
<evidence type="ECO:0000259" key="4">
    <source>
        <dbReference type="PROSITE" id="PS50075"/>
    </source>
</evidence>
<dbReference type="FunFam" id="3.40.50.12780:FF:000012">
    <property type="entry name" value="Non-ribosomal peptide synthetase"/>
    <property type="match status" value="1"/>
</dbReference>
<keyword evidence="2" id="KW-0596">Phosphopantetheine</keyword>
<evidence type="ECO:0000256" key="1">
    <source>
        <dbReference type="ARBA" id="ARBA00006432"/>
    </source>
</evidence>
<dbReference type="NCBIfam" id="TIGR01733">
    <property type="entry name" value="AA-adenyl-dom"/>
    <property type="match status" value="1"/>
</dbReference>
<reference evidence="5 6" key="1">
    <citation type="journal article" date="2015" name="Int. J. Syst. Evol. Microbiol.">
        <title>Tumebacillus algifaecis sp. nov., isolated from decomposing algal scum.</title>
        <authorList>
            <person name="Wu Y.F."/>
            <person name="Zhang B."/>
            <person name="Xing P."/>
            <person name="Wu Q.L."/>
            <person name="Liu S.J."/>
        </authorList>
    </citation>
    <scope>NUCLEOTIDE SEQUENCE [LARGE SCALE GENOMIC DNA]</scope>
    <source>
        <strain evidence="5 6">THMBR28</strain>
    </source>
</reference>
<dbReference type="InterPro" id="IPR010080">
    <property type="entry name" value="Thioester_reductase-like_dom"/>
</dbReference>
<dbReference type="KEGG" id="tab:CIG75_13125"/>
<evidence type="ECO:0000313" key="6">
    <source>
        <dbReference type="Proteomes" id="UP000214688"/>
    </source>
</evidence>
<dbReference type="FunFam" id="3.40.50.980:FF:000001">
    <property type="entry name" value="Non-ribosomal peptide synthetase"/>
    <property type="match status" value="1"/>
</dbReference>
<organism evidence="5 6">
    <name type="scientific">Tumebacillus algifaecis</name>
    <dbReference type="NCBI Taxonomy" id="1214604"/>
    <lineage>
        <taxon>Bacteria</taxon>
        <taxon>Bacillati</taxon>
        <taxon>Bacillota</taxon>
        <taxon>Bacilli</taxon>
        <taxon>Bacillales</taxon>
        <taxon>Alicyclobacillaceae</taxon>
        <taxon>Tumebacillus</taxon>
    </lineage>
</organism>
<dbReference type="Gene3D" id="3.30.300.30">
    <property type="match status" value="1"/>
</dbReference>
<dbReference type="CDD" id="cd05930">
    <property type="entry name" value="A_NRPS"/>
    <property type="match status" value="1"/>
</dbReference>
<dbReference type="Gene3D" id="3.40.50.12780">
    <property type="entry name" value="N-terminal domain of ligase-like"/>
    <property type="match status" value="1"/>
</dbReference>
<dbReference type="InterPro" id="IPR042099">
    <property type="entry name" value="ANL_N_sf"/>
</dbReference>
<dbReference type="InterPro" id="IPR036736">
    <property type="entry name" value="ACP-like_sf"/>
</dbReference>
<dbReference type="InterPro" id="IPR045851">
    <property type="entry name" value="AMP-bd_C_sf"/>
</dbReference>
<protein>
    <recommendedName>
        <fullName evidence="4">Carrier domain-containing protein</fullName>
    </recommendedName>
</protein>
<dbReference type="PANTHER" id="PTHR44845">
    <property type="entry name" value="CARRIER DOMAIN-CONTAINING PROTEIN"/>
    <property type="match status" value="1"/>
</dbReference>
<dbReference type="SUPFAM" id="SSF56801">
    <property type="entry name" value="Acetyl-CoA synthetase-like"/>
    <property type="match status" value="1"/>
</dbReference>
<dbReference type="EMBL" id="CP022657">
    <property type="protein sequence ID" value="ASS75834.1"/>
    <property type="molecule type" value="Genomic_DNA"/>
</dbReference>
<feature type="domain" description="Carrier" evidence="4">
    <location>
        <begin position="713"/>
        <end position="787"/>
    </location>
</feature>
<dbReference type="GO" id="GO:0044550">
    <property type="term" value="P:secondary metabolite biosynthetic process"/>
    <property type="evidence" value="ECO:0007669"/>
    <property type="project" value="UniProtKB-ARBA"/>
</dbReference>
<dbReference type="Gene3D" id="1.10.1200.10">
    <property type="entry name" value="ACP-like"/>
    <property type="match status" value="1"/>
</dbReference>
<dbReference type="Pfam" id="PF00501">
    <property type="entry name" value="AMP-binding"/>
    <property type="match status" value="1"/>
</dbReference>
<dbReference type="InterPro" id="IPR020845">
    <property type="entry name" value="AMP-binding_CS"/>
</dbReference>
<dbReference type="PIRSF" id="PIRSF001617">
    <property type="entry name" value="Alpha-AR"/>
    <property type="match status" value="1"/>
</dbReference>
<dbReference type="Gene3D" id="3.30.559.30">
    <property type="entry name" value="Nonribosomal peptide synthetase, condensation domain"/>
    <property type="match status" value="1"/>
</dbReference>
<dbReference type="Pfam" id="PF00550">
    <property type="entry name" value="PP-binding"/>
    <property type="match status" value="1"/>
</dbReference>
<comment type="similarity">
    <text evidence="1">Belongs to the ATP-dependent AMP-binding enzyme family.</text>
</comment>
<dbReference type="Pfam" id="PF13193">
    <property type="entry name" value="AMP-binding_C"/>
    <property type="match status" value="1"/>
</dbReference>
<sequence length="1198" mass="133351">MHYNEVRFELTTDYSRLQNQRELKITQPLVLEEELFEQLRVAAHSLQTNMQRVVWAGFSVLLHRYTGAEQILIGVHDSNSDWVPTRIDLSVHTTFTELLANMQKVTSDHESLSVIMGREINTINTWMENNTALELGLAVEEHSNSLRLSFVYDAGLFAEDTINRMAENFRTLLAAVVVSLDQKHQVLPVLGERDQKLLSSFQTSESVPYPQDQTIQELFAKQVELRGDRTAVQFANQKLTYTELHARSNQLAHALRSSGYGRGMLVALLLDRSFEMLVGILGVLKAGAAYVPIDPDAPQSRIDYLLEDSRAAVVLTRSHLLDRLQGFSGEVVSFEQERNAWESFPITSLPLANSADDLAYVIYTSGSTGNPKGALLTHRGVSNLAMAQADVFDIHEESRILQTASFSFDASIMEIFFAVLRGGSLILTESHVLRDPIALKELFAREKITYALLSPVLIAQLPLDAGPDLETLASGGDVCQVAVAQAWAQRVHFINAYGPTEATVCATAWSSLRSDVIPNSLPIGRPLPNCKIYILDAAMRQVPVGSSGEIYISSPGLAKGYLNRPNLTAERFVDNPFEEGTLYKTGDIGRFLIDGNIEFGGRIDKQVKIRGFRIELGEIETVLQQHSAVGECVVIALKSSDGQKRIAGYMVLNRTVQMTEIRDFLMKQLPDYMVPAHLISISAIPLTLNGKVDERALPAPEETDLFDLDSYSPPETEIQKKIASVWQEMLGVKRVGIHDDFFALGGHSLSIFPILLRLKPDYPSLTIQDFYTYRTVVGLERLICQKEEQAAEQGALSDAKGGVHISETIQKGIESPRGVLLTGVTGYLGSHVLFDLIETTSTHVYCLVRAHDQRAATARLIDTMRFYFGEQGVELLADRVSVIVGDLSADGLGLSAQDVGTVQQEVDAILHCGADVRHYGDEDQFIKVNVRGTEQLLAFAKRREGVRFHLVSTLSVATWAPEGVSEWVVDENSNRPSAQTADNVYVKSKRLAEELVQQAMEEGIPATIYRVGNLVGHSVTGKFQRNVETNAFYRFMKAMLLLGATIADRQYIDLTPVDSCSRALVHLAFRRETKWRTLHLCNPIGIRGNAFTKILQEIGYEIRVLGAEEFQRWVFEAGNFSEQEEGRVLMLAHLLESDGDGPVLRFDTSQAMALLAEEGISYPEPDRQLIERMIAYVIEIGYLPAPERRKLVDSERCF</sequence>
<dbReference type="Gene3D" id="3.40.50.720">
    <property type="entry name" value="NAD(P)-binding Rossmann-like Domain"/>
    <property type="match status" value="1"/>
</dbReference>
<dbReference type="InterPro" id="IPR010071">
    <property type="entry name" value="AA_adenyl_dom"/>
</dbReference>
<dbReference type="SUPFAM" id="SSF51735">
    <property type="entry name" value="NAD(P)-binding Rossmann-fold domains"/>
    <property type="match status" value="1"/>
</dbReference>
<dbReference type="PANTHER" id="PTHR44845:SF7">
    <property type="entry name" value="PLIPASTATIN SYNTHASE SUBUNIT D"/>
    <property type="match status" value="1"/>
</dbReference>
<proteinExistence type="inferred from homology"/>
<dbReference type="InterPro" id="IPR000873">
    <property type="entry name" value="AMP-dep_synth/lig_dom"/>
</dbReference>
<keyword evidence="6" id="KW-1185">Reference proteome</keyword>
<dbReference type="Pfam" id="PF07993">
    <property type="entry name" value="NAD_binding_4"/>
    <property type="match status" value="1"/>
</dbReference>
<keyword evidence="3" id="KW-0597">Phosphoprotein</keyword>
<dbReference type="AlphaFoldDB" id="A0A223D363"/>
<dbReference type="InterPro" id="IPR013120">
    <property type="entry name" value="FAR_NAD-bd"/>
</dbReference>
<dbReference type="InterPro" id="IPR025110">
    <property type="entry name" value="AMP-bd_C"/>
</dbReference>
<dbReference type="Proteomes" id="UP000214688">
    <property type="component" value="Chromosome"/>
</dbReference>
<name>A0A223D363_9BACL</name>
<dbReference type="InterPro" id="IPR036291">
    <property type="entry name" value="NAD(P)-bd_dom_sf"/>
</dbReference>
<dbReference type="NCBIfam" id="TIGR01746">
    <property type="entry name" value="Thioester-redct"/>
    <property type="match status" value="1"/>
</dbReference>
<dbReference type="CDD" id="cd05235">
    <property type="entry name" value="SDR_e1"/>
    <property type="match status" value="1"/>
</dbReference>
<evidence type="ECO:0000256" key="3">
    <source>
        <dbReference type="ARBA" id="ARBA00022553"/>
    </source>
</evidence>
<dbReference type="SUPFAM" id="SSF52777">
    <property type="entry name" value="CoA-dependent acyltransferases"/>
    <property type="match status" value="1"/>
</dbReference>
<dbReference type="SUPFAM" id="SSF47336">
    <property type="entry name" value="ACP-like"/>
    <property type="match status" value="1"/>
</dbReference>
<dbReference type="PROSITE" id="PS00455">
    <property type="entry name" value="AMP_BINDING"/>
    <property type="match status" value="1"/>
</dbReference>
<dbReference type="PROSITE" id="PS50075">
    <property type="entry name" value="CARRIER"/>
    <property type="match status" value="1"/>
</dbReference>
<gene>
    <name evidence="5" type="ORF">CIG75_13125</name>
</gene>
<dbReference type="InterPro" id="IPR009081">
    <property type="entry name" value="PP-bd_ACP"/>
</dbReference>
<dbReference type="GO" id="GO:0043041">
    <property type="term" value="P:amino acid activation for nonribosomal peptide biosynthetic process"/>
    <property type="evidence" value="ECO:0007669"/>
    <property type="project" value="UniProtKB-ARBA"/>
</dbReference>
<evidence type="ECO:0000313" key="5">
    <source>
        <dbReference type="EMBL" id="ASS75834.1"/>
    </source>
</evidence>
<dbReference type="FunFam" id="3.30.300.30:FF:000010">
    <property type="entry name" value="Enterobactin synthetase component F"/>
    <property type="match status" value="1"/>
</dbReference>
<dbReference type="RefSeq" id="WP_094237075.1">
    <property type="nucleotide sequence ID" value="NZ_CP022657.1"/>
</dbReference>
<accession>A0A223D363</accession>